<evidence type="ECO:0000313" key="2">
    <source>
        <dbReference type="EMBL" id="MBX45700.1"/>
    </source>
</evidence>
<reference evidence="2" key="1">
    <citation type="submission" date="2018-02" db="EMBL/GenBank/DDBJ databases">
        <title>Rhizophora mucronata_Transcriptome.</title>
        <authorList>
            <person name="Meera S.P."/>
            <person name="Sreeshan A."/>
            <person name="Augustine A."/>
        </authorList>
    </citation>
    <scope>NUCLEOTIDE SEQUENCE</scope>
    <source>
        <tissue evidence="2">Leaf</tissue>
    </source>
</reference>
<proteinExistence type="predicted"/>
<dbReference type="EMBL" id="GGEC01065216">
    <property type="protein sequence ID" value="MBX45700.1"/>
    <property type="molecule type" value="Transcribed_RNA"/>
</dbReference>
<dbReference type="AlphaFoldDB" id="A0A2P2NTC5"/>
<evidence type="ECO:0000256" key="1">
    <source>
        <dbReference type="SAM" id="MobiDB-lite"/>
    </source>
</evidence>
<sequence>MTSGLNIEEPERQQFLLSHSKEASQCMRL</sequence>
<protein>
    <submittedName>
        <fullName evidence="2">Uncharacterized protein</fullName>
    </submittedName>
</protein>
<accession>A0A2P2NTC5</accession>
<name>A0A2P2NTC5_RHIMU</name>
<organism evidence="2">
    <name type="scientific">Rhizophora mucronata</name>
    <name type="common">Asiatic mangrove</name>
    <dbReference type="NCBI Taxonomy" id="61149"/>
    <lineage>
        <taxon>Eukaryota</taxon>
        <taxon>Viridiplantae</taxon>
        <taxon>Streptophyta</taxon>
        <taxon>Embryophyta</taxon>
        <taxon>Tracheophyta</taxon>
        <taxon>Spermatophyta</taxon>
        <taxon>Magnoliopsida</taxon>
        <taxon>eudicotyledons</taxon>
        <taxon>Gunneridae</taxon>
        <taxon>Pentapetalae</taxon>
        <taxon>rosids</taxon>
        <taxon>fabids</taxon>
        <taxon>Malpighiales</taxon>
        <taxon>Rhizophoraceae</taxon>
        <taxon>Rhizophora</taxon>
    </lineage>
</organism>
<feature type="region of interest" description="Disordered" evidence="1">
    <location>
        <begin position="1"/>
        <end position="29"/>
    </location>
</feature>